<dbReference type="Proteomes" id="UP000254863">
    <property type="component" value="Unassembled WGS sequence"/>
</dbReference>
<feature type="transmembrane region" description="Helical" evidence="8">
    <location>
        <begin position="147"/>
        <end position="166"/>
    </location>
</feature>
<dbReference type="EMBL" id="UGMS01000001">
    <property type="protein sequence ID" value="STV71227.1"/>
    <property type="molecule type" value="Genomic_DNA"/>
</dbReference>
<dbReference type="Gene3D" id="1.20.1250.20">
    <property type="entry name" value="MFS general substrate transporter like domains"/>
    <property type="match status" value="1"/>
</dbReference>
<evidence type="ECO:0000256" key="5">
    <source>
        <dbReference type="ARBA" id="ARBA00022692"/>
    </source>
</evidence>
<feature type="transmembrane region" description="Helical" evidence="8">
    <location>
        <begin position="215"/>
        <end position="241"/>
    </location>
</feature>
<reference evidence="10 11" key="1">
    <citation type="submission" date="2018-06" db="EMBL/GenBank/DDBJ databases">
        <authorList>
            <consortium name="Pathogen Informatics"/>
            <person name="Doyle S."/>
        </authorList>
    </citation>
    <scope>NUCLEOTIDE SEQUENCE [LARGE SCALE GENOMIC DNA]</scope>
    <source>
        <strain evidence="10 11">NCTC11685</strain>
    </source>
</reference>
<dbReference type="NCBIfam" id="NF009048">
    <property type="entry name" value="PRK12382.1"/>
    <property type="match status" value="1"/>
</dbReference>
<comment type="caution">
    <text evidence="10">The sequence shown here is derived from an EMBL/GenBank/DDBJ whole genome shotgun (WGS) entry which is preliminary data.</text>
</comment>
<dbReference type="AlphaFoldDB" id="A0A7H4MYU6"/>
<proteinExistence type="inferred from homology"/>
<feature type="transmembrane region" description="Helical" evidence="8">
    <location>
        <begin position="368"/>
        <end position="393"/>
    </location>
</feature>
<comment type="subcellular location">
    <subcellularLocation>
        <location evidence="8">Cell inner membrane</location>
        <topology evidence="8">Multi-pass membrane protein</topology>
    </subcellularLocation>
    <subcellularLocation>
        <location evidence="1">Cell membrane</location>
        <topology evidence="1">Multi-pass membrane protein</topology>
    </subcellularLocation>
</comment>
<dbReference type="InterPro" id="IPR036259">
    <property type="entry name" value="MFS_trans_sf"/>
</dbReference>
<evidence type="ECO:0000256" key="3">
    <source>
        <dbReference type="ARBA" id="ARBA00022475"/>
    </source>
</evidence>
<gene>
    <name evidence="10" type="primary">yhhS_1</name>
    <name evidence="10" type="ORF">NCTC11685_00159</name>
</gene>
<dbReference type="GO" id="GO:0005886">
    <property type="term" value="C:plasma membrane"/>
    <property type="evidence" value="ECO:0007669"/>
    <property type="project" value="UniProtKB-SubCell"/>
</dbReference>
<feature type="transmembrane region" description="Helical" evidence="8">
    <location>
        <begin position="12"/>
        <end position="33"/>
    </location>
</feature>
<accession>A0A7H4MYU6</accession>
<evidence type="ECO:0000313" key="11">
    <source>
        <dbReference type="Proteomes" id="UP000254863"/>
    </source>
</evidence>
<feature type="domain" description="Major facilitator superfamily (MFS) profile" evidence="9">
    <location>
        <begin position="181"/>
        <end position="416"/>
    </location>
</feature>
<evidence type="ECO:0000256" key="8">
    <source>
        <dbReference type="HAMAP-Rule" id="MF_01118"/>
    </source>
</evidence>
<protein>
    <recommendedName>
        <fullName evidence="8">Uncharacterized MFS-type transporter NCTC11685_00159</fullName>
    </recommendedName>
</protein>
<keyword evidence="6 8" id="KW-1133">Transmembrane helix</keyword>
<dbReference type="Pfam" id="PF07690">
    <property type="entry name" value="MFS_1"/>
    <property type="match status" value="1"/>
</dbReference>
<dbReference type="PANTHER" id="PTHR23517:SF13">
    <property type="entry name" value="MAJOR FACILITATOR SUPERFAMILY MFS_1"/>
    <property type="match status" value="1"/>
</dbReference>
<feature type="transmembrane region" description="Helical" evidence="8">
    <location>
        <begin position="247"/>
        <end position="266"/>
    </location>
</feature>
<feature type="transmembrane region" description="Helical" evidence="8">
    <location>
        <begin position="80"/>
        <end position="101"/>
    </location>
</feature>
<dbReference type="InterPro" id="IPR011701">
    <property type="entry name" value="MFS"/>
</dbReference>
<dbReference type="PROSITE" id="PS50850">
    <property type="entry name" value="MFS"/>
    <property type="match status" value="1"/>
</dbReference>
<organism evidence="10 11">
    <name type="scientific">Klebsiella michiganensis</name>
    <dbReference type="NCBI Taxonomy" id="1134687"/>
    <lineage>
        <taxon>Bacteria</taxon>
        <taxon>Pseudomonadati</taxon>
        <taxon>Pseudomonadota</taxon>
        <taxon>Gammaproteobacteria</taxon>
        <taxon>Enterobacterales</taxon>
        <taxon>Enterobacteriaceae</taxon>
        <taxon>Klebsiella/Raoultella group</taxon>
        <taxon>Klebsiella</taxon>
    </lineage>
</organism>
<dbReference type="NCBIfam" id="NF003477">
    <property type="entry name" value="PRK05122.1"/>
    <property type="match status" value="1"/>
</dbReference>
<keyword evidence="7 8" id="KW-0472">Membrane</keyword>
<feature type="transmembrane region" description="Helical" evidence="8">
    <location>
        <begin position="343"/>
        <end position="362"/>
    </location>
</feature>
<feature type="transmembrane region" description="Helical" evidence="8">
    <location>
        <begin position="39"/>
        <end position="59"/>
    </location>
</feature>
<evidence type="ECO:0000256" key="2">
    <source>
        <dbReference type="ARBA" id="ARBA00022448"/>
    </source>
</evidence>
<feature type="transmembrane region" description="Helical" evidence="8">
    <location>
        <begin position="172"/>
        <end position="194"/>
    </location>
</feature>
<evidence type="ECO:0000256" key="7">
    <source>
        <dbReference type="ARBA" id="ARBA00023136"/>
    </source>
</evidence>
<keyword evidence="5 8" id="KW-0812">Transmembrane</keyword>
<evidence type="ECO:0000313" key="10">
    <source>
        <dbReference type="EMBL" id="STV71227.1"/>
    </source>
</evidence>
<dbReference type="SUPFAM" id="SSF103473">
    <property type="entry name" value="MFS general substrate transporter"/>
    <property type="match status" value="1"/>
</dbReference>
<keyword evidence="2 8" id="KW-0813">Transport</keyword>
<dbReference type="InterPro" id="IPR020846">
    <property type="entry name" value="MFS_dom"/>
</dbReference>
<feature type="transmembrane region" description="Helical" evidence="8">
    <location>
        <begin position="273"/>
        <end position="294"/>
    </location>
</feature>
<comment type="similarity">
    <text evidence="8">Belongs to the major facilitator superfamily. YhhS family.</text>
</comment>
<sequence>MTTSASTTQLNLRIISIVVFTCICYLSIGLPLAVLPGYIHYQLGYSPFIAGVVISLQYISTLISRPHAGRYTDIWGPKKVVSRGIVCCLLSGLFTLLAVLLQSSPPLAVAALLVGRIFLGVGESFTATGATLWGIKTVGAIHTSRVISWNGVATYVAMAVGAPLGVMLNGYFGISGFAAVVILAAAVGLLYARTRQDVSVTAGIRAPFHVVARKIWPYGLGLALGTVGFGVIATFITLYFSAHSWQGAAFTLSLFSIGFICIRLILGNTITRYGGVPVSLICFAIECIGLLIIWSASSAWMAGMGAFLTGSGFSLVFPALGVEAVKQVEEQNQGTALGTYSAFLDLALGLTGPVAGWVAGYYDLETIYLLAAAVVALAFYLDFAHLPATTRCFTANLRKHRRKITGANMGKKLINN</sequence>
<dbReference type="InterPro" id="IPR050171">
    <property type="entry name" value="MFS_Transporters"/>
</dbReference>
<dbReference type="GO" id="GO:0022857">
    <property type="term" value="F:transmembrane transporter activity"/>
    <property type="evidence" value="ECO:0007669"/>
    <property type="project" value="UniProtKB-UniRule"/>
</dbReference>
<dbReference type="PANTHER" id="PTHR23517">
    <property type="entry name" value="RESISTANCE PROTEIN MDTM, PUTATIVE-RELATED-RELATED"/>
    <property type="match status" value="1"/>
</dbReference>
<evidence type="ECO:0000259" key="9">
    <source>
        <dbReference type="PROSITE" id="PS50850"/>
    </source>
</evidence>
<evidence type="ECO:0000256" key="6">
    <source>
        <dbReference type="ARBA" id="ARBA00022989"/>
    </source>
</evidence>
<dbReference type="HAMAP" id="MF_01118">
    <property type="entry name" value="MFS_YhhS"/>
    <property type="match status" value="1"/>
</dbReference>
<name>A0A7H4MYU6_9ENTR</name>
<keyword evidence="3 8" id="KW-1003">Cell membrane</keyword>
<feature type="transmembrane region" description="Helical" evidence="8">
    <location>
        <begin position="107"/>
        <end position="135"/>
    </location>
</feature>
<dbReference type="InterPro" id="IPR023008">
    <property type="entry name" value="MFS_YhhS-like"/>
</dbReference>
<evidence type="ECO:0000256" key="1">
    <source>
        <dbReference type="ARBA" id="ARBA00004651"/>
    </source>
</evidence>
<dbReference type="CDD" id="cd17489">
    <property type="entry name" value="MFS_YfcJ_like"/>
    <property type="match status" value="1"/>
</dbReference>
<feature type="transmembrane region" description="Helical" evidence="8">
    <location>
        <begin position="300"/>
        <end position="322"/>
    </location>
</feature>
<keyword evidence="4 8" id="KW-0997">Cell inner membrane</keyword>
<evidence type="ECO:0000256" key="4">
    <source>
        <dbReference type="ARBA" id="ARBA00022519"/>
    </source>
</evidence>